<name>A0ACB8JCS5_CITSI</name>
<gene>
    <name evidence="1" type="ORF">KPL71_021103</name>
</gene>
<reference evidence="2" key="1">
    <citation type="journal article" date="2023" name="Hortic. Res.">
        <title>A chromosome-level phased genome enabling allele-level studies in sweet orange: a case study on citrus Huanglongbing tolerance.</title>
        <authorList>
            <person name="Wu B."/>
            <person name="Yu Q."/>
            <person name="Deng Z."/>
            <person name="Duan Y."/>
            <person name="Luo F."/>
            <person name="Gmitter F. Jr."/>
        </authorList>
    </citation>
    <scope>NUCLEOTIDE SEQUENCE [LARGE SCALE GENOMIC DNA]</scope>
    <source>
        <strain evidence="2">cv. Valencia</strain>
    </source>
</reference>
<dbReference type="EMBL" id="CM039176">
    <property type="protein sequence ID" value="KAH9715561.1"/>
    <property type="molecule type" value="Genomic_DNA"/>
</dbReference>
<evidence type="ECO:0000313" key="1">
    <source>
        <dbReference type="EMBL" id="KAH9715561.1"/>
    </source>
</evidence>
<organism evidence="1 2">
    <name type="scientific">Citrus sinensis</name>
    <name type="common">Sweet orange</name>
    <name type="synonym">Citrus aurantium var. sinensis</name>
    <dbReference type="NCBI Taxonomy" id="2711"/>
    <lineage>
        <taxon>Eukaryota</taxon>
        <taxon>Viridiplantae</taxon>
        <taxon>Streptophyta</taxon>
        <taxon>Embryophyta</taxon>
        <taxon>Tracheophyta</taxon>
        <taxon>Spermatophyta</taxon>
        <taxon>Magnoliopsida</taxon>
        <taxon>eudicotyledons</taxon>
        <taxon>Gunneridae</taxon>
        <taxon>Pentapetalae</taxon>
        <taxon>rosids</taxon>
        <taxon>malvids</taxon>
        <taxon>Sapindales</taxon>
        <taxon>Rutaceae</taxon>
        <taxon>Aurantioideae</taxon>
        <taxon>Citrus</taxon>
    </lineage>
</organism>
<accession>A0ACB8JCS5</accession>
<comment type="caution">
    <text evidence="1">The sequence shown here is derived from an EMBL/GenBank/DDBJ whole genome shotgun (WGS) entry which is preliminary data.</text>
</comment>
<evidence type="ECO:0000313" key="2">
    <source>
        <dbReference type="Proteomes" id="UP000829398"/>
    </source>
</evidence>
<keyword evidence="1" id="KW-0687">Ribonucleoprotein</keyword>
<sequence length="539" mass="61000">MCHLLPKNSHKIEKIDKIVNKYNPPSNRVFSPGPKANRNPNPRLNPHFSSSLHLPIQNPSFCHSQSQSSMALHLFKPKHRSLTNPSLIHLFSTSQNDNNDNNNNYSNSSLNSYFSDVKASLRKQTPPNQTTSSSSSSSRGPPSKVASLEEIRRNLAEFRQRSTVPPPTESNSTESQSQSQTQSQSQSQHISFQELYKRNTVNETLASKPSGKPSFEAIRESLRQMRARSNNDNNNNNRGNGVKNSDPLSLKNFTNTLRMKPADDNAHRVIGGSQELPALVFGKEKKEEEKAVELERMKTDFVKMYSFEELGDKLKKLRPEGLEGGFSLRELNERLMRLRVMEMNESNSKIGAGTISALRSSLARIQIEKEEKARVQRINILEGFGGTPEYLLHPPKEHLVEKYFHPDNMSSAEKMKIELAKVREEFKMSESDCGSARVQIAQLTTKIKHLSSALHKKEGFYSVEDMHSVVVFGVNAGLESDGLRDHHHYYDLMAILLEVVDYEHKRLVPRKSIVEKRKENSTNTNLLKWNARRSSLGGG</sequence>
<protein>
    <submittedName>
        <fullName evidence="1">30S ribosomal protein S15</fullName>
    </submittedName>
</protein>
<proteinExistence type="predicted"/>
<dbReference type="Proteomes" id="UP000829398">
    <property type="component" value="Chromosome 7"/>
</dbReference>
<keyword evidence="1" id="KW-0689">Ribosomal protein</keyword>
<keyword evidence="2" id="KW-1185">Reference proteome</keyword>